<dbReference type="GO" id="GO:0016787">
    <property type="term" value="F:hydrolase activity"/>
    <property type="evidence" value="ECO:0007669"/>
    <property type="project" value="UniProtKB-KW"/>
</dbReference>
<feature type="active site" description="Acyl-thioester intermediate" evidence="2">
    <location>
        <position position="248"/>
    </location>
</feature>
<dbReference type="Proteomes" id="UP000532194">
    <property type="component" value="Unassembled WGS sequence"/>
</dbReference>
<feature type="transmembrane region" description="Helical" evidence="4">
    <location>
        <begin position="25"/>
        <end position="46"/>
    </location>
</feature>
<evidence type="ECO:0000256" key="4">
    <source>
        <dbReference type="SAM" id="Phobius"/>
    </source>
</evidence>
<dbReference type="InterPro" id="IPR005754">
    <property type="entry name" value="Sortase"/>
</dbReference>
<feature type="compositionally biased region" description="Low complexity" evidence="3">
    <location>
        <begin position="321"/>
        <end position="333"/>
    </location>
</feature>
<dbReference type="RefSeq" id="WP_169171320.1">
    <property type="nucleotide sequence ID" value="NZ_JAAIII010000001.1"/>
</dbReference>
<evidence type="ECO:0000256" key="1">
    <source>
        <dbReference type="ARBA" id="ARBA00022801"/>
    </source>
</evidence>
<dbReference type="NCBIfam" id="TIGR01076">
    <property type="entry name" value="sortase_fam"/>
    <property type="match status" value="1"/>
</dbReference>
<sequence>MSFTAALGIADIQARYRALNRRLMAMRAVIAVLLITAIGVVGYPLVLQWKSARNLAAASNNAAEQVAGWPYPQAERVLEAARDYNKRLAEQGQTILGEAADPFTTQAGESKTSDTGDSAASQDEDYQSQLNAGGGVMGTIRVPEASIELPIYHGTSDDALARGAGHLYGTSLPVGGKSTHSVITGHRGLVSAAMFTRLDELEPGDFFYIEVMGKTLGYKVDRITVIEPDDTSELTIMPGEDRVTLMTCTPYGVNTHRLLISGHRVSVPNPAPDPTNLHDARTLGIWTAAGMLVAGWASIRIVRHIRRSKRDALGIARHVKPAATHTTHTPHVSHASHKAPARSKF</sequence>
<dbReference type="AlphaFoldDB" id="A0A7Y0EN92"/>
<dbReference type="InterPro" id="IPR042002">
    <property type="entry name" value="Sortase_C"/>
</dbReference>
<protein>
    <submittedName>
        <fullName evidence="5">Sortase</fullName>
    </submittedName>
</protein>
<keyword evidence="4" id="KW-1133">Transmembrane helix</keyword>
<feature type="compositionally biased region" description="Polar residues" evidence="3">
    <location>
        <begin position="103"/>
        <end position="124"/>
    </location>
</feature>
<dbReference type="EMBL" id="JAAIII010000001">
    <property type="protein sequence ID" value="NMM93292.1"/>
    <property type="molecule type" value="Genomic_DNA"/>
</dbReference>
<dbReference type="Pfam" id="PF04203">
    <property type="entry name" value="Sortase"/>
    <property type="match status" value="1"/>
</dbReference>
<evidence type="ECO:0000313" key="5">
    <source>
        <dbReference type="EMBL" id="NMM93292.1"/>
    </source>
</evidence>
<proteinExistence type="predicted"/>
<keyword evidence="4" id="KW-0472">Membrane</keyword>
<feature type="region of interest" description="Disordered" evidence="3">
    <location>
        <begin position="99"/>
        <end position="124"/>
    </location>
</feature>
<reference evidence="5 6" key="1">
    <citation type="submission" date="2020-02" db="EMBL/GenBank/DDBJ databases">
        <title>Characterization of phylogenetic diversity of novel bifidobacterial species isolated in Czech ZOOs.</title>
        <authorList>
            <person name="Lugli G.A."/>
            <person name="Vera N.B."/>
            <person name="Ventura M."/>
        </authorList>
    </citation>
    <scope>NUCLEOTIDE SEQUENCE [LARGE SCALE GENOMIC DNA]</scope>
    <source>
        <strain evidence="5 6">DSM 109957</strain>
    </source>
</reference>
<dbReference type="InterPro" id="IPR023365">
    <property type="entry name" value="Sortase_dom-sf"/>
</dbReference>
<feature type="region of interest" description="Disordered" evidence="3">
    <location>
        <begin position="321"/>
        <end position="345"/>
    </location>
</feature>
<feature type="transmembrane region" description="Helical" evidence="4">
    <location>
        <begin position="283"/>
        <end position="302"/>
    </location>
</feature>
<keyword evidence="6" id="KW-1185">Reference proteome</keyword>
<name>A0A7Y0EN92_9BIFI</name>
<organism evidence="5 6">
    <name type="scientific">Bifidobacterium oedipodis</name>
    <dbReference type="NCBI Taxonomy" id="2675322"/>
    <lineage>
        <taxon>Bacteria</taxon>
        <taxon>Bacillati</taxon>
        <taxon>Actinomycetota</taxon>
        <taxon>Actinomycetes</taxon>
        <taxon>Bifidobacteriales</taxon>
        <taxon>Bifidobacteriaceae</taxon>
        <taxon>Bifidobacterium</taxon>
    </lineage>
</organism>
<keyword evidence="4" id="KW-0812">Transmembrane</keyword>
<dbReference type="Gene3D" id="2.40.260.10">
    <property type="entry name" value="Sortase"/>
    <property type="match status" value="1"/>
</dbReference>
<accession>A0A7Y0EN92</accession>
<gene>
    <name evidence="5" type="ORF">G1C95_0477</name>
</gene>
<keyword evidence="1" id="KW-0378">Hydrolase</keyword>
<dbReference type="SUPFAM" id="SSF63817">
    <property type="entry name" value="Sortase"/>
    <property type="match status" value="1"/>
</dbReference>
<dbReference type="CDD" id="cd05827">
    <property type="entry name" value="Sortase_C"/>
    <property type="match status" value="1"/>
</dbReference>
<evidence type="ECO:0000313" key="6">
    <source>
        <dbReference type="Proteomes" id="UP000532194"/>
    </source>
</evidence>
<dbReference type="NCBIfam" id="NF033745">
    <property type="entry name" value="class_C_sortase"/>
    <property type="match status" value="1"/>
</dbReference>
<feature type="compositionally biased region" description="Basic residues" evidence="3">
    <location>
        <begin position="334"/>
        <end position="345"/>
    </location>
</feature>
<comment type="caution">
    <text evidence="5">The sequence shown here is derived from an EMBL/GenBank/DDBJ whole genome shotgun (WGS) entry which is preliminary data.</text>
</comment>
<feature type="active site" description="Proton donor/acceptor" evidence="2">
    <location>
        <position position="186"/>
    </location>
</feature>
<evidence type="ECO:0000256" key="2">
    <source>
        <dbReference type="PIRSR" id="PIRSR605754-1"/>
    </source>
</evidence>
<evidence type="ECO:0000256" key="3">
    <source>
        <dbReference type="SAM" id="MobiDB-lite"/>
    </source>
</evidence>